<organism evidence="3 4">
    <name type="scientific">Leucocoprinus birnbaumii</name>
    <dbReference type="NCBI Taxonomy" id="56174"/>
    <lineage>
        <taxon>Eukaryota</taxon>
        <taxon>Fungi</taxon>
        <taxon>Dikarya</taxon>
        <taxon>Basidiomycota</taxon>
        <taxon>Agaricomycotina</taxon>
        <taxon>Agaricomycetes</taxon>
        <taxon>Agaricomycetidae</taxon>
        <taxon>Agaricales</taxon>
        <taxon>Agaricineae</taxon>
        <taxon>Agaricaceae</taxon>
        <taxon>Leucocoprinus</taxon>
    </lineage>
</organism>
<dbReference type="EMBL" id="JANIEX010000141">
    <property type="protein sequence ID" value="KAJ3572459.1"/>
    <property type="molecule type" value="Genomic_DNA"/>
</dbReference>
<feature type="domain" description="WIBG Mago-binding" evidence="2">
    <location>
        <begin position="97"/>
        <end position="123"/>
    </location>
</feature>
<feature type="compositionally biased region" description="Acidic residues" evidence="1">
    <location>
        <begin position="195"/>
        <end position="209"/>
    </location>
</feature>
<feature type="region of interest" description="Disordered" evidence="1">
    <location>
        <begin position="154"/>
        <end position="247"/>
    </location>
</feature>
<keyword evidence="4" id="KW-1185">Reference proteome</keyword>
<dbReference type="InterPro" id="IPR039333">
    <property type="entry name" value="PYM1"/>
</dbReference>
<comment type="caution">
    <text evidence="3">The sequence shown here is derived from an EMBL/GenBank/DDBJ whole genome shotgun (WGS) entry which is preliminary data.</text>
</comment>
<feature type="compositionally biased region" description="Basic residues" evidence="1">
    <location>
        <begin position="167"/>
        <end position="176"/>
    </location>
</feature>
<dbReference type="AlphaFoldDB" id="A0AAD5W3M1"/>
<dbReference type="GO" id="GO:0005737">
    <property type="term" value="C:cytoplasm"/>
    <property type="evidence" value="ECO:0007669"/>
    <property type="project" value="TreeGrafter"/>
</dbReference>
<evidence type="ECO:0000313" key="3">
    <source>
        <dbReference type="EMBL" id="KAJ3572459.1"/>
    </source>
</evidence>
<dbReference type="SMART" id="SM01273">
    <property type="entry name" value="Mago-bind"/>
    <property type="match status" value="1"/>
</dbReference>
<sequence length="264" mass="29256">MTPPNPLEIFPPRLSLVRSPLVRPLIYPKSNFDNPHQKQVVITCDSTSRYLGHFPLLLSVRSLFLYSSTTFSFTTMSRPPINPEKSNAGIIVDPQTLERVIPESRRADGSVRKQLKVRPGFTPQEDVKRFRGTRQAQMDANALPKGHIIGWIAPSSASQPAKPLSKSAKKNAKRKEKREEKKANATTDEPVRDNWEDEDEDEDEVEEESAVPKASQSEASTTTTTATKSGDASEHTADKPNATNIVSSKAIQKLAADLNKLNVK</sequence>
<evidence type="ECO:0000313" key="4">
    <source>
        <dbReference type="Proteomes" id="UP001213000"/>
    </source>
</evidence>
<evidence type="ECO:0000256" key="1">
    <source>
        <dbReference type="SAM" id="MobiDB-lite"/>
    </source>
</evidence>
<name>A0AAD5W3M1_9AGAR</name>
<dbReference type="PANTHER" id="PTHR22959:SF0">
    <property type="entry name" value="PARTNER OF Y14 AND MAGO"/>
    <property type="match status" value="1"/>
</dbReference>
<dbReference type="Pfam" id="PF09282">
    <property type="entry name" value="Mago-bind"/>
    <property type="match status" value="1"/>
</dbReference>
<feature type="compositionally biased region" description="Basic and acidic residues" evidence="1">
    <location>
        <begin position="177"/>
        <end position="194"/>
    </location>
</feature>
<accession>A0AAD5W3M1</accession>
<protein>
    <recommendedName>
        <fullName evidence="2">WIBG Mago-binding domain-containing protein</fullName>
    </recommendedName>
</protein>
<evidence type="ECO:0000259" key="2">
    <source>
        <dbReference type="SMART" id="SM01273"/>
    </source>
</evidence>
<reference evidence="3" key="1">
    <citation type="submission" date="2022-07" db="EMBL/GenBank/DDBJ databases">
        <title>Genome Sequence of Leucocoprinus birnbaumii.</title>
        <authorList>
            <person name="Buettner E."/>
        </authorList>
    </citation>
    <scope>NUCLEOTIDE SEQUENCE</scope>
    <source>
        <strain evidence="3">VT141</strain>
    </source>
</reference>
<dbReference type="InterPro" id="IPR015362">
    <property type="entry name" value="WIBG_mago-bd"/>
</dbReference>
<dbReference type="GO" id="GO:1903259">
    <property type="term" value="P:exon-exon junction complex disassembly"/>
    <property type="evidence" value="ECO:0007669"/>
    <property type="project" value="InterPro"/>
</dbReference>
<dbReference type="InterPro" id="IPR036348">
    <property type="entry name" value="WIBG_N_sf"/>
</dbReference>
<dbReference type="GO" id="GO:0035145">
    <property type="term" value="C:exon-exon junction complex"/>
    <property type="evidence" value="ECO:0007669"/>
    <property type="project" value="TreeGrafter"/>
</dbReference>
<gene>
    <name evidence="3" type="ORF">NP233_g3061</name>
</gene>
<dbReference type="GO" id="GO:0003723">
    <property type="term" value="F:RNA binding"/>
    <property type="evidence" value="ECO:0007669"/>
    <property type="project" value="TreeGrafter"/>
</dbReference>
<feature type="compositionally biased region" description="Low complexity" evidence="1">
    <location>
        <begin position="214"/>
        <end position="230"/>
    </location>
</feature>
<dbReference type="SUPFAM" id="SSF101931">
    <property type="entry name" value="Pym (Within the bgcn gene intron protein, WIBG), N-terminal domain"/>
    <property type="match status" value="1"/>
</dbReference>
<dbReference type="PANTHER" id="PTHR22959">
    <property type="entry name" value="PYM PROTEIN"/>
    <property type="match status" value="1"/>
</dbReference>
<dbReference type="Proteomes" id="UP001213000">
    <property type="component" value="Unassembled WGS sequence"/>
</dbReference>
<proteinExistence type="predicted"/>